<dbReference type="AlphaFoldDB" id="A0A645EJF1"/>
<comment type="caution">
    <text evidence="1">The sequence shown here is derived from an EMBL/GenBank/DDBJ whole genome shotgun (WGS) entry which is preliminary data.</text>
</comment>
<organism evidence="1">
    <name type="scientific">bioreactor metagenome</name>
    <dbReference type="NCBI Taxonomy" id="1076179"/>
    <lineage>
        <taxon>unclassified sequences</taxon>
        <taxon>metagenomes</taxon>
        <taxon>ecological metagenomes</taxon>
    </lineage>
</organism>
<proteinExistence type="predicted"/>
<sequence length="84" mass="9498">MFLPMPGIFLKSFSISLIPPHREEPPVRREFLSSFEACSQQPAAVPPGFFLLLSLYHEAETAAPRRGEIKNYEDMLLTKPPVIV</sequence>
<gene>
    <name evidence="1" type="ORF">SDC9_149100</name>
</gene>
<name>A0A645EJF1_9ZZZZ</name>
<protein>
    <submittedName>
        <fullName evidence="1">Uncharacterized protein</fullName>
    </submittedName>
</protein>
<reference evidence="1" key="1">
    <citation type="submission" date="2019-08" db="EMBL/GenBank/DDBJ databases">
        <authorList>
            <person name="Kucharzyk K."/>
            <person name="Murdoch R.W."/>
            <person name="Higgins S."/>
            <person name="Loffler F."/>
        </authorList>
    </citation>
    <scope>NUCLEOTIDE SEQUENCE</scope>
</reference>
<evidence type="ECO:0000313" key="1">
    <source>
        <dbReference type="EMBL" id="MPN01887.1"/>
    </source>
</evidence>
<dbReference type="EMBL" id="VSSQ01047861">
    <property type="protein sequence ID" value="MPN01887.1"/>
    <property type="molecule type" value="Genomic_DNA"/>
</dbReference>
<accession>A0A645EJF1</accession>